<organism evidence="1 2">
    <name type="scientific">Pleurodeles waltl</name>
    <name type="common">Iberian ribbed newt</name>
    <dbReference type="NCBI Taxonomy" id="8319"/>
    <lineage>
        <taxon>Eukaryota</taxon>
        <taxon>Metazoa</taxon>
        <taxon>Chordata</taxon>
        <taxon>Craniata</taxon>
        <taxon>Vertebrata</taxon>
        <taxon>Euteleostomi</taxon>
        <taxon>Amphibia</taxon>
        <taxon>Batrachia</taxon>
        <taxon>Caudata</taxon>
        <taxon>Salamandroidea</taxon>
        <taxon>Salamandridae</taxon>
        <taxon>Pleurodelinae</taxon>
        <taxon>Pleurodeles</taxon>
    </lineage>
</organism>
<accession>A0AAV7RC15</accession>
<dbReference type="EMBL" id="JANPWB010000009">
    <property type="protein sequence ID" value="KAJ1150001.1"/>
    <property type="molecule type" value="Genomic_DNA"/>
</dbReference>
<dbReference type="Proteomes" id="UP001066276">
    <property type="component" value="Chromosome 5"/>
</dbReference>
<proteinExistence type="predicted"/>
<name>A0AAV7RC15_PLEWA</name>
<comment type="caution">
    <text evidence="1">The sequence shown here is derived from an EMBL/GenBank/DDBJ whole genome shotgun (WGS) entry which is preliminary data.</text>
</comment>
<dbReference type="AlphaFoldDB" id="A0AAV7RC15"/>
<evidence type="ECO:0000313" key="1">
    <source>
        <dbReference type="EMBL" id="KAJ1150001.1"/>
    </source>
</evidence>
<keyword evidence="2" id="KW-1185">Reference proteome</keyword>
<protein>
    <submittedName>
        <fullName evidence="1">Uncharacterized protein</fullName>
    </submittedName>
</protein>
<sequence>MQNLWIDIKLRLRPRFRSYDQINDSANFLAVTDQMTPNFRISPVLHECLLICALKAVCRQNQCFNLDETNRGSLKEVQLATEA</sequence>
<gene>
    <name evidence="1" type="ORF">NDU88_002799</name>
</gene>
<reference evidence="1" key="1">
    <citation type="journal article" date="2022" name="bioRxiv">
        <title>Sequencing and chromosome-scale assembly of the giantPleurodeles waltlgenome.</title>
        <authorList>
            <person name="Brown T."/>
            <person name="Elewa A."/>
            <person name="Iarovenko S."/>
            <person name="Subramanian E."/>
            <person name="Araus A.J."/>
            <person name="Petzold A."/>
            <person name="Susuki M."/>
            <person name="Suzuki K.-i.T."/>
            <person name="Hayashi T."/>
            <person name="Toyoda A."/>
            <person name="Oliveira C."/>
            <person name="Osipova E."/>
            <person name="Leigh N.D."/>
            <person name="Simon A."/>
            <person name="Yun M.H."/>
        </authorList>
    </citation>
    <scope>NUCLEOTIDE SEQUENCE</scope>
    <source>
        <strain evidence="1">20211129_DDA</strain>
        <tissue evidence="1">Liver</tissue>
    </source>
</reference>
<evidence type="ECO:0000313" key="2">
    <source>
        <dbReference type="Proteomes" id="UP001066276"/>
    </source>
</evidence>